<dbReference type="GO" id="GO:0043161">
    <property type="term" value="P:proteasome-mediated ubiquitin-dependent protein catabolic process"/>
    <property type="evidence" value="ECO:0000318"/>
    <property type="project" value="GO_Central"/>
</dbReference>
<dbReference type="Gene3D" id="3.30.710.10">
    <property type="entry name" value="Potassium Channel Kv1.1, Chain A"/>
    <property type="match status" value="1"/>
</dbReference>
<dbReference type="Pfam" id="PF07707">
    <property type="entry name" value="BACK"/>
    <property type="match status" value="1"/>
</dbReference>
<dbReference type="PANTHER" id="PTHR24412">
    <property type="entry name" value="KELCH PROTEIN"/>
    <property type="match status" value="1"/>
</dbReference>
<dbReference type="HOGENOM" id="CLU_004253_11_1_1"/>
<name>A7S474_NEMVE</name>
<dbReference type="PROSITE" id="PS50097">
    <property type="entry name" value="BTB"/>
    <property type="match status" value="1"/>
</dbReference>
<organism evidence="4 5">
    <name type="scientific">Nematostella vectensis</name>
    <name type="common">Starlet sea anemone</name>
    <dbReference type="NCBI Taxonomy" id="45351"/>
    <lineage>
        <taxon>Eukaryota</taxon>
        <taxon>Metazoa</taxon>
        <taxon>Cnidaria</taxon>
        <taxon>Anthozoa</taxon>
        <taxon>Hexacorallia</taxon>
        <taxon>Actiniaria</taxon>
        <taxon>Edwardsiidae</taxon>
        <taxon>Nematostella</taxon>
    </lineage>
</organism>
<dbReference type="SUPFAM" id="SSF54695">
    <property type="entry name" value="POZ domain"/>
    <property type="match status" value="1"/>
</dbReference>
<keyword evidence="2" id="KW-0677">Repeat</keyword>
<dbReference type="PhylomeDB" id="A7S474"/>
<dbReference type="InParanoid" id="A7S474"/>
<dbReference type="EMBL" id="DS469577">
    <property type="protein sequence ID" value="EDO41468.1"/>
    <property type="molecule type" value="Genomic_DNA"/>
</dbReference>
<accession>A7S474</accession>
<dbReference type="Pfam" id="PF00651">
    <property type="entry name" value="BTB"/>
    <property type="match status" value="1"/>
</dbReference>
<dbReference type="InterPro" id="IPR000210">
    <property type="entry name" value="BTB/POZ_dom"/>
</dbReference>
<dbReference type="InterPro" id="IPR011705">
    <property type="entry name" value="BACK"/>
</dbReference>
<evidence type="ECO:0000256" key="1">
    <source>
        <dbReference type="ARBA" id="ARBA00022441"/>
    </source>
</evidence>
<feature type="domain" description="BTB" evidence="3">
    <location>
        <begin position="26"/>
        <end position="93"/>
    </location>
</feature>
<dbReference type="OMA" id="IMRIADT"/>
<keyword evidence="1" id="KW-0880">Kelch repeat</keyword>
<gene>
    <name evidence="4" type="ORF">NEMVEDRAFT_v1g26574</name>
</gene>
<dbReference type="GO" id="GO:1990756">
    <property type="term" value="F:ubiquitin-like ligase-substrate adaptor activity"/>
    <property type="evidence" value="ECO:0000318"/>
    <property type="project" value="GO_Central"/>
</dbReference>
<dbReference type="Gene3D" id="1.25.40.420">
    <property type="match status" value="1"/>
</dbReference>
<evidence type="ECO:0000259" key="3">
    <source>
        <dbReference type="PROSITE" id="PS50097"/>
    </source>
</evidence>
<sequence length="187" mass="21143">LSIENPKHGGEIVDGLYKQFKARRFCDVILLFEKTEVKAHKVVLASASRYFDAMFSDHFSDCEQEKVELPALDDKTGPALIEFAYTGKIDITQDNVLGLLAGSNFLQGFQFVEESCCNFLRLGLKETNAVDIMRIADTYSLQELKKDTKKYILRNFIKILDTEHFIGVPVTVLAELISEDSLLVVQE</sequence>
<evidence type="ECO:0000313" key="4">
    <source>
        <dbReference type="EMBL" id="EDO41468.1"/>
    </source>
</evidence>
<dbReference type="GO" id="GO:0005737">
    <property type="term" value="C:cytoplasm"/>
    <property type="evidence" value="ECO:0000318"/>
    <property type="project" value="GO_Central"/>
</dbReference>
<dbReference type="SMART" id="SM00225">
    <property type="entry name" value="BTB"/>
    <property type="match status" value="1"/>
</dbReference>
<dbReference type="Proteomes" id="UP000001593">
    <property type="component" value="Unassembled WGS sequence"/>
</dbReference>
<dbReference type="eggNOG" id="KOG4441">
    <property type="taxonomic scope" value="Eukaryota"/>
</dbReference>
<dbReference type="AlphaFoldDB" id="A7S474"/>
<keyword evidence="5" id="KW-1185">Reference proteome</keyword>
<evidence type="ECO:0000313" key="5">
    <source>
        <dbReference type="Proteomes" id="UP000001593"/>
    </source>
</evidence>
<dbReference type="GO" id="GO:0031463">
    <property type="term" value="C:Cul3-RING ubiquitin ligase complex"/>
    <property type="evidence" value="ECO:0000318"/>
    <property type="project" value="GO_Central"/>
</dbReference>
<proteinExistence type="predicted"/>
<dbReference type="PANTHER" id="PTHR24412:SF441">
    <property type="entry name" value="KELCH-LIKE PROTEIN 28"/>
    <property type="match status" value="1"/>
</dbReference>
<reference evidence="4 5" key="1">
    <citation type="journal article" date="2007" name="Science">
        <title>Sea anemone genome reveals ancestral eumetazoan gene repertoire and genomic organization.</title>
        <authorList>
            <person name="Putnam N.H."/>
            <person name="Srivastava M."/>
            <person name="Hellsten U."/>
            <person name="Dirks B."/>
            <person name="Chapman J."/>
            <person name="Salamov A."/>
            <person name="Terry A."/>
            <person name="Shapiro H."/>
            <person name="Lindquist E."/>
            <person name="Kapitonov V.V."/>
            <person name="Jurka J."/>
            <person name="Genikhovich G."/>
            <person name="Grigoriev I.V."/>
            <person name="Lucas S.M."/>
            <person name="Steele R.E."/>
            <person name="Finnerty J.R."/>
            <person name="Technau U."/>
            <person name="Martindale M.Q."/>
            <person name="Rokhsar D.S."/>
        </authorList>
    </citation>
    <scope>NUCLEOTIDE SEQUENCE [LARGE SCALE GENOMIC DNA]</scope>
    <source>
        <strain evidence="5">CH2 X CH6</strain>
    </source>
</reference>
<dbReference type="InterPro" id="IPR011333">
    <property type="entry name" value="SKP1/BTB/POZ_sf"/>
</dbReference>
<feature type="non-terminal residue" evidence="4">
    <location>
        <position position="1"/>
    </location>
</feature>
<protein>
    <recommendedName>
        <fullName evidence="3">BTB domain-containing protein</fullName>
    </recommendedName>
</protein>
<feature type="non-terminal residue" evidence="4">
    <location>
        <position position="187"/>
    </location>
</feature>
<evidence type="ECO:0000256" key="2">
    <source>
        <dbReference type="ARBA" id="ARBA00022737"/>
    </source>
</evidence>